<dbReference type="VEuPathDB" id="FungiDB:PV10_01693"/>
<dbReference type="PANTHER" id="PTHR15004:SF0">
    <property type="entry name" value="GLUTAMYL-TRNA(GLN) AMIDOTRANSFERASE SUBUNIT C, MITOCHONDRIAL"/>
    <property type="match status" value="1"/>
</dbReference>
<name>A0A438NJM5_EXOME</name>
<dbReference type="GO" id="GO:0032543">
    <property type="term" value="P:mitochondrial translation"/>
    <property type="evidence" value="ECO:0007669"/>
    <property type="project" value="TreeGrafter"/>
</dbReference>
<evidence type="ECO:0000313" key="3">
    <source>
        <dbReference type="EMBL" id="RVX75940.1"/>
    </source>
</evidence>
<feature type="domain" description="Glutamyl-tRNA amidotransferase complex subunit Gta3" evidence="2">
    <location>
        <begin position="139"/>
        <end position="193"/>
    </location>
</feature>
<accession>A0A438NJM5</accession>
<dbReference type="InterPro" id="IPR049545">
    <property type="entry name" value="Gta3_dom"/>
</dbReference>
<feature type="compositionally biased region" description="Basic and acidic residues" evidence="1">
    <location>
        <begin position="235"/>
        <end position="249"/>
    </location>
</feature>
<dbReference type="PANTHER" id="PTHR15004">
    <property type="entry name" value="GLUTAMYL-TRNA(GLN) AMIDOTRANSFERASE SUBUNIT C, MITOCHONDRIAL"/>
    <property type="match status" value="1"/>
</dbReference>
<sequence>MPRYVGPPHFSDGDVSHLIRMVIPWSSNRRSPRTGPKTGPRGPRVVRIYRPDVSESPGMRIQYVKHHMGRGQAFRLSAPQIIINPQIQALLAKPTWSVGSLIAPKGKGIDGSVAAVNEKKNINNNNNQVEIADEDKEEEEKITPEKLRHLLKLSALPPPKDAAEEQDMLNTLRQQIHFVKEIQKVDTTGIEPLVALRNETVDGIWNNTITEETLQPYFEQEEYVGENGTIRRKKDPLQHPNKDHSKLDDPAEPLMSQSVEDPQTSENHTVDLPAVEPLMSQSVQDPQTSENHTVDVPSVEPLVSECKEETQLGQDHILEDLEGRFPSQIMENPFNLSTKGETEEGRRIGRYFYVQRRNNRNRSQERRAESTTSPD</sequence>
<dbReference type="InterPro" id="IPR036113">
    <property type="entry name" value="Asp/Glu-ADT_sf_sub_c"/>
</dbReference>
<dbReference type="GO" id="GO:0005739">
    <property type="term" value="C:mitochondrion"/>
    <property type="evidence" value="ECO:0007669"/>
    <property type="project" value="TreeGrafter"/>
</dbReference>
<evidence type="ECO:0000256" key="1">
    <source>
        <dbReference type="SAM" id="MobiDB-lite"/>
    </source>
</evidence>
<dbReference type="SUPFAM" id="SSF141000">
    <property type="entry name" value="Glu-tRNAGln amidotransferase C subunit"/>
    <property type="match status" value="1"/>
</dbReference>
<organism evidence="3 4">
    <name type="scientific">Exophiala mesophila</name>
    <name type="common">Black yeast-like fungus</name>
    <dbReference type="NCBI Taxonomy" id="212818"/>
    <lineage>
        <taxon>Eukaryota</taxon>
        <taxon>Fungi</taxon>
        <taxon>Dikarya</taxon>
        <taxon>Ascomycota</taxon>
        <taxon>Pezizomycotina</taxon>
        <taxon>Eurotiomycetes</taxon>
        <taxon>Chaetothyriomycetidae</taxon>
        <taxon>Chaetothyriales</taxon>
        <taxon>Herpotrichiellaceae</taxon>
        <taxon>Exophiala</taxon>
    </lineage>
</organism>
<dbReference type="GO" id="GO:0006450">
    <property type="term" value="P:regulation of translational fidelity"/>
    <property type="evidence" value="ECO:0007669"/>
    <property type="project" value="InterPro"/>
</dbReference>
<dbReference type="EMBL" id="NAJM01000001">
    <property type="protein sequence ID" value="RVX75940.1"/>
    <property type="molecule type" value="Genomic_DNA"/>
</dbReference>
<evidence type="ECO:0000313" key="4">
    <source>
        <dbReference type="Proteomes" id="UP000288859"/>
    </source>
</evidence>
<dbReference type="GO" id="GO:0070681">
    <property type="term" value="P:glutaminyl-tRNAGln biosynthesis via transamidation"/>
    <property type="evidence" value="ECO:0007669"/>
    <property type="project" value="TreeGrafter"/>
</dbReference>
<evidence type="ECO:0000259" key="2">
    <source>
        <dbReference type="Pfam" id="PF20978"/>
    </source>
</evidence>
<protein>
    <recommendedName>
        <fullName evidence="2">Glutamyl-tRNA amidotransferase complex subunit Gta3 domain-containing protein</fullName>
    </recommendedName>
</protein>
<feature type="region of interest" description="Disordered" evidence="1">
    <location>
        <begin position="331"/>
        <end position="375"/>
    </location>
</feature>
<feature type="compositionally biased region" description="Polar residues" evidence="1">
    <location>
        <begin position="255"/>
        <end position="267"/>
    </location>
</feature>
<feature type="region of interest" description="Disordered" evidence="1">
    <location>
        <begin position="225"/>
        <end position="267"/>
    </location>
</feature>
<proteinExistence type="predicted"/>
<dbReference type="Proteomes" id="UP000288859">
    <property type="component" value="Unassembled WGS sequence"/>
</dbReference>
<dbReference type="AlphaFoldDB" id="A0A438NJM5"/>
<comment type="caution">
    <text evidence="3">The sequence shown here is derived from an EMBL/GenBank/DDBJ whole genome shotgun (WGS) entry which is preliminary data.</text>
</comment>
<gene>
    <name evidence="3" type="ORF">B0A52_00297</name>
</gene>
<dbReference type="GO" id="GO:0030956">
    <property type="term" value="C:glutamyl-tRNA(Gln) amidotransferase complex"/>
    <property type="evidence" value="ECO:0007669"/>
    <property type="project" value="TreeGrafter"/>
</dbReference>
<dbReference type="InterPro" id="IPR003837">
    <property type="entry name" value="GatC"/>
</dbReference>
<dbReference type="Pfam" id="PF20978">
    <property type="entry name" value="Gta3"/>
    <property type="match status" value="1"/>
</dbReference>
<dbReference type="OrthoDB" id="5522061at2759"/>
<reference evidence="3 4" key="1">
    <citation type="submission" date="2017-03" db="EMBL/GenBank/DDBJ databases">
        <title>Genomes of endolithic fungi from Antarctica.</title>
        <authorList>
            <person name="Coleine C."/>
            <person name="Masonjones S."/>
            <person name="Stajich J.E."/>
        </authorList>
    </citation>
    <scope>NUCLEOTIDE SEQUENCE [LARGE SCALE GENOMIC DNA]</scope>
    <source>
        <strain evidence="3 4">CCFEE 6314</strain>
    </source>
</reference>